<dbReference type="RefSeq" id="XP_035874136.1">
    <property type="nucleotide sequence ID" value="XM_036018243.1"/>
</dbReference>
<evidence type="ECO:0000256" key="4">
    <source>
        <dbReference type="ARBA" id="ARBA00035228"/>
    </source>
</evidence>
<evidence type="ECO:0000256" key="5">
    <source>
        <dbReference type="ARBA" id="ARBA00035530"/>
    </source>
</evidence>
<dbReference type="Pfam" id="PF01247">
    <property type="entry name" value="Ribosomal_L35Ae"/>
    <property type="match status" value="1"/>
</dbReference>
<comment type="similarity">
    <text evidence="1">Belongs to the eukaryotic ribosomal protein eL33 family.</text>
</comment>
<evidence type="ECO:0000313" key="7">
    <source>
        <dbReference type="Proteomes" id="UP000504628"/>
    </source>
</evidence>
<dbReference type="InParanoid" id="A0A7E6D516"/>
<evidence type="ECO:0000256" key="1">
    <source>
        <dbReference type="ARBA" id="ARBA00009269"/>
    </source>
</evidence>
<protein>
    <recommendedName>
        <fullName evidence="4">Large ribosomal subunit protein eL33</fullName>
    </recommendedName>
    <alternativeName>
        <fullName evidence="5">60S ribosomal protein L35a</fullName>
    </alternativeName>
</protein>
<keyword evidence="2" id="KW-0689">Ribosomal protein</keyword>
<organism evidence="7 8">
    <name type="scientific">Phyllostomus discolor</name>
    <name type="common">pale spear-nosed bat</name>
    <dbReference type="NCBI Taxonomy" id="89673"/>
    <lineage>
        <taxon>Eukaryota</taxon>
        <taxon>Metazoa</taxon>
        <taxon>Chordata</taxon>
        <taxon>Craniata</taxon>
        <taxon>Vertebrata</taxon>
        <taxon>Euteleostomi</taxon>
        <taxon>Mammalia</taxon>
        <taxon>Eutheria</taxon>
        <taxon>Laurasiatheria</taxon>
        <taxon>Chiroptera</taxon>
        <taxon>Yangochiroptera</taxon>
        <taxon>Phyllostomidae</taxon>
        <taxon>Phyllostominae</taxon>
        <taxon>Phyllostomus</taxon>
    </lineage>
</organism>
<gene>
    <name evidence="8" type="primary">LOC118498911</name>
</gene>
<evidence type="ECO:0000256" key="2">
    <source>
        <dbReference type="ARBA" id="ARBA00022980"/>
    </source>
</evidence>
<dbReference type="GO" id="GO:0003735">
    <property type="term" value="F:structural constituent of ribosome"/>
    <property type="evidence" value="ECO:0007669"/>
    <property type="project" value="InterPro"/>
</dbReference>
<proteinExistence type="inferred from homology"/>
<dbReference type="InterPro" id="IPR038661">
    <property type="entry name" value="Ribosomal_eL33_sf"/>
</dbReference>
<dbReference type="Gene3D" id="2.40.10.190">
    <property type="entry name" value="translation elongation factor selb, chain A, domain 4"/>
    <property type="match status" value="1"/>
</dbReference>
<dbReference type="AlphaFoldDB" id="A0A7E6D516"/>
<dbReference type="GO" id="GO:0006412">
    <property type="term" value="P:translation"/>
    <property type="evidence" value="ECO:0007669"/>
    <property type="project" value="InterPro"/>
</dbReference>
<name>A0A7E6D516_9CHIR</name>
<accession>A0A7E6D516</accession>
<dbReference type="PANTHER" id="PTHR10902">
    <property type="entry name" value="60S RIBOSOMAL PROTEIN L35A"/>
    <property type="match status" value="1"/>
</dbReference>
<dbReference type="Proteomes" id="UP000504628">
    <property type="component" value="Chromosome 2"/>
</dbReference>
<evidence type="ECO:0000256" key="3">
    <source>
        <dbReference type="ARBA" id="ARBA00023274"/>
    </source>
</evidence>
<dbReference type="GeneID" id="118498911"/>
<dbReference type="GO" id="GO:1990904">
    <property type="term" value="C:ribonucleoprotein complex"/>
    <property type="evidence" value="ECO:0007669"/>
    <property type="project" value="UniProtKB-KW"/>
</dbReference>
<dbReference type="SUPFAM" id="SSF50447">
    <property type="entry name" value="Translation proteins"/>
    <property type="match status" value="1"/>
</dbReference>
<dbReference type="InterPro" id="IPR009000">
    <property type="entry name" value="Transl_B-barrel_sf"/>
</dbReference>
<keyword evidence="3" id="KW-0687">Ribonucleoprotein</keyword>
<sequence length="78" mass="8357">MSLDQREHTALLKIKGVNGQGATEFSLGQACAYVYTAKNSTVTPGSKSNKTRVVWEKVTSAHGNSGMVHAKFQSTFPA</sequence>
<reference evidence="8" key="1">
    <citation type="submission" date="2025-08" db="UniProtKB">
        <authorList>
            <consortium name="RefSeq"/>
        </authorList>
    </citation>
    <scope>IDENTIFICATION</scope>
    <source>
        <tissue evidence="8">Muscle</tissue>
    </source>
</reference>
<dbReference type="InterPro" id="IPR001780">
    <property type="entry name" value="Ribosomal_eL33"/>
</dbReference>
<comment type="function">
    <text evidence="6">Component of the large ribosomal subunit. The ribosome is a large ribonucleoprotein complex responsible for the synthesis of proteins in the cell. Required for the proliferation and viability of hematopoietic cells.</text>
</comment>
<keyword evidence="7" id="KW-1185">Reference proteome</keyword>
<dbReference type="GO" id="GO:0005840">
    <property type="term" value="C:ribosome"/>
    <property type="evidence" value="ECO:0007669"/>
    <property type="project" value="UniProtKB-KW"/>
</dbReference>
<evidence type="ECO:0000256" key="6">
    <source>
        <dbReference type="ARBA" id="ARBA00045649"/>
    </source>
</evidence>
<evidence type="ECO:0000313" key="8">
    <source>
        <dbReference type="RefSeq" id="XP_035874136.1"/>
    </source>
</evidence>
<dbReference type="KEGG" id="pdic:118498911"/>